<dbReference type="InterPro" id="IPR019734">
    <property type="entry name" value="TPR_rpt"/>
</dbReference>
<keyword evidence="1" id="KW-0802">TPR repeat</keyword>
<dbReference type="PANTHER" id="PTHR43685">
    <property type="entry name" value="GLYCOSYLTRANSFERASE"/>
    <property type="match status" value="1"/>
</dbReference>
<proteinExistence type="predicted"/>
<dbReference type="Pfam" id="PF14559">
    <property type="entry name" value="TPR_19"/>
    <property type="match status" value="1"/>
</dbReference>
<dbReference type="Pfam" id="PF00535">
    <property type="entry name" value="Glycos_transf_2"/>
    <property type="match status" value="1"/>
</dbReference>
<gene>
    <name evidence="3" type="ORF">IRI77_33225</name>
</gene>
<feature type="domain" description="Glycosyltransferase 2-like" evidence="2">
    <location>
        <begin position="428"/>
        <end position="557"/>
    </location>
</feature>
<dbReference type="SUPFAM" id="SSF53448">
    <property type="entry name" value="Nucleotide-diphospho-sugar transferases"/>
    <property type="match status" value="1"/>
</dbReference>
<accession>A0A7S7SJS8</accession>
<dbReference type="PANTHER" id="PTHR43685:SF2">
    <property type="entry name" value="GLYCOSYLTRANSFERASE 2-LIKE DOMAIN-CONTAINING PROTEIN"/>
    <property type="match status" value="1"/>
</dbReference>
<dbReference type="Pfam" id="PF13704">
    <property type="entry name" value="Glyco_tranf_2_4"/>
    <property type="match status" value="1"/>
</dbReference>
<evidence type="ECO:0000313" key="4">
    <source>
        <dbReference type="Proteomes" id="UP000593892"/>
    </source>
</evidence>
<protein>
    <submittedName>
        <fullName evidence="3">Glycosyltransferase family 2 protein</fullName>
    </submittedName>
</protein>
<organism evidence="3 4">
    <name type="scientific">Paludibaculum fermentans</name>
    <dbReference type="NCBI Taxonomy" id="1473598"/>
    <lineage>
        <taxon>Bacteria</taxon>
        <taxon>Pseudomonadati</taxon>
        <taxon>Acidobacteriota</taxon>
        <taxon>Terriglobia</taxon>
        <taxon>Bryobacterales</taxon>
        <taxon>Bryobacteraceae</taxon>
        <taxon>Paludibaculum</taxon>
    </lineage>
</organism>
<sequence>MNKAEAHRQYLLARAWHGKGTIARAIAGYRQVLALDPAHADAAMRLGHLLQDNCRFEEALTVFRDALDHHPHESQLHKRFVDVLLLLEGIEAVFRHYRLERVGSRIPSLAPGEPVVCSVLRNERARLPYFLDYYRRLGIRQFFAIDNDSTDGSGAYLNAQEDVCLWRSALPFRESNSGAAWFEPVLRHYAAGHWCLIVDADELFCYPDCETRGIAELCRGLDHRGAVGMRAVLLDMYSSRSLRETVYQAGQRFEDVCPYFDRQHFHSRVESAGPFANMPFLYGGMRQRLFGEAGGYILSKVPLVKYRASTILAGGQHWTNAPADRLAGETGCLLHFKFFSTLPDYAAAVANQQQDFHWIEQNREYVRGLGRDGDLKFYDESQSVRFENSEQLVTLGVMQRDSRPPLPEAPVFPRIEPVGDGMPRPLWSVMLTVYRRLDTLGQALQSVLDQARAPEQMQIEVISDGPADPMHAEIEALVRTLGGSRVQFYAHPERAGHPEIFNVCLRRARGEWIHILHDDDWVGPGFYDALDEAGAIDEVGAAFCRHHHVDRQRRVTRLSALERESAGVIDGWVDRIATLSRVQAASMVVRRAAYEQVGGYCAQARSAFDWEMWQRISVHFRVWFEPRALAWFRESEATETARLTATGAQIADTLAAIEVAQSYLPAESREKLRWRAREMYALLAIDAAQARWVAGDAAGALANLREAAACSESGEVTIKMRAFLGKI</sequence>
<dbReference type="Gene3D" id="1.25.40.10">
    <property type="entry name" value="Tetratricopeptide repeat domain"/>
    <property type="match status" value="1"/>
</dbReference>
<dbReference type="InterPro" id="IPR050834">
    <property type="entry name" value="Glycosyltransf_2"/>
</dbReference>
<dbReference type="KEGG" id="pfer:IRI77_33225"/>
<dbReference type="InterPro" id="IPR029044">
    <property type="entry name" value="Nucleotide-diphossugar_trans"/>
</dbReference>
<evidence type="ECO:0000256" key="1">
    <source>
        <dbReference type="PROSITE-ProRule" id="PRU00339"/>
    </source>
</evidence>
<keyword evidence="3" id="KW-0808">Transferase</keyword>
<dbReference type="SMART" id="SM00028">
    <property type="entry name" value="TPR"/>
    <property type="match status" value="2"/>
</dbReference>
<dbReference type="AlphaFoldDB" id="A0A7S7SJS8"/>
<reference evidence="3 4" key="1">
    <citation type="submission" date="2020-10" db="EMBL/GenBank/DDBJ databases">
        <title>Complete genome sequence of Paludibaculum fermentans P105T, a facultatively anaerobic acidobacterium capable of dissimilatory Fe(III) reduction.</title>
        <authorList>
            <person name="Dedysh S.N."/>
            <person name="Beletsky A.V."/>
            <person name="Kulichevskaya I.S."/>
            <person name="Mardanov A.V."/>
            <person name="Ravin N.V."/>
        </authorList>
    </citation>
    <scope>NUCLEOTIDE SEQUENCE [LARGE SCALE GENOMIC DNA]</scope>
    <source>
        <strain evidence="3 4">P105</strain>
    </source>
</reference>
<dbReference type="InterPro" id="IPR011990">
    <property type="entry name" value="TPR-like_helical_dom_sf"/>
</dbReference>
<feature type="repeat" description="TPR" evidence="1">
    <location>
        <begin position="40"/>
        <end position="73"/>
    </location>
</feature>
<dbReference type="Gene3D" id="3.90.550.10">
    <property type="entry name" value="Spore Coat Polysaccharide Biosynthesis Protein SpsA, Chain A"/>
    <property type="match status" value="1"/>
</dbReference>
<dbReference type="InterPro" id="IPR001173">
    <property type="entry name" value="Glyco_trans_2-like"/>
</dbReference>
<evidence type="ECO:0000313" key="3">
    <source>
        <dbReference type="EMBL" id="QOY87564.1"/>
    </source>
</evidence>
<dbReference type="GO" id="GO:0044010">
    <property type="term" value="P:single-species biofilm formation"/>
    <property type="evidence" value="ECO:0007669"/>
    <property type="project" value="TreeGrafter"/>
</dbReference>
<dbReference type="EMBL" id="CP063849">
    <property type="protein sequence ID" value="QOY87564.1"/>
    <property type="molecule type" value="Genomic_DNA"/>
</dbReference>
<name>A0A7S7SJS8_PALFE</name>
<dbReference type="RefSeq" id="WP_194449231.1">
    <property type="nucleotide sequence ID" value="NZ_CP063849.1"/>
</dbReference>
<keyword evidence="4" id="KW-1185">Reference proteome</keyword>
<dbReference type="GO" id="GO:0016740">
    <property type="term" value="F:transferase activity"/>
    <property type="evidence" value="ECO:0007669"/>
    <property type="project" value="UniProtKB-KW"/>
</dbReference>
<dbReference type="PROSITE" id="PS50005">
    <property type="entry name" value="TPR"/>
    <property type="match status" value="1"/>
</dbReference>
<dbReference type="Proteomes" id="UP000593892">
    <property type="component" value="Chromosome"/>
</dbReference>
<evidence type="ECO:0000259" key="2">
    <source>
        <dbReference type="Pfam" id="PF00535"/>
    </source>
</evidence>
<dbReference type="SUPFAM" id="SSF48452">
    <property type="entry name" value="TPR-like"/>
    <property type="match status" value="1"/>
</dbReference>